<evidence type="ECO:0000256" key="2">
    <source>
        <dbReference type="ARBA" id="ARBA00022823"/>
    </source>
</evidence>
<dbReference type="EMBL" id="DVLP01000088">
    <property type="protein sequence ID" value="HIT74565.1"/>
    <property type="molecule type" value="Genomic_DNA"/>
</dbReference>
<keyword evidence="2 3" id="KW-0450">Lipoyl</keyword>
<comment type="function">
    <text evidence="3">The glycine cleavage system catalyzes the degradation of glycine. The H protein shuttles the methylamine group of glycine from the P protein to the T protein.</text>
</comment>
<dbReference type="PANTHER" id="PTHR11715:SF3">
    <property type="entry name" value="GLYCINE CLEAVAGE SYSTEM H PROTEIN-RELATED"/>
    <property type="match status" value="1"/>
</dbReference>
<dbReference type="InterPro" id="IPR033753">
    <property type="entry name" value="GCV_H/Fam206"/>
</dbReference>
<dbReference type="HAMAP" id="MF_00272">
    <property type="entry name" value="GcvH"/>
    <property type="match status" value="1"/>
</dbReference>
<evidence type="ECO:0000256" key="4">
    <source>
        <dbReference type="PIRSR" id="PIRSR617453-50"/>
    </source>
</evidence>
<reference evidence="6" key="2">
    <citation type="journal article" date="2021" name="PeerJ">
        <title>Extensive microbial diversity within the chicken gut microbiome revealed by metagenomics and culture.</title>
        <authorList>
            <person name="Gilroy R."/>
            <person name="Ravi A."/>
            <person name="Getino M."/>
            <person name="Pursley I."/>
            <person name="Horton D.L."/>
            <person name="Alikhan N.F."/>
            <person name="Baker D."/>
            <person name="Gharbi K."/>
            <person name="Hall N."/>
            <person name="Watson M."/>
            <person name="Adriaenssens E.M."/>
            <person name="Foster-Nyarko E."/>
            <person name="Jarju S."/>
            <person name="Secka A."/>
            <person name="Antonio M."/>
            <person name="Oren A."/>
            <person name="Chaudhuri R.R."/>
            <person name="La Ragione R."/>
            <person name="Hildebrand F."/>
            <person name="Pallen M.J."/>
        </authorList>
    </citation>
    <scope>NUCLEOTIDE SEQUENCE</scope>
    <source>
        <strain evidence="6">ChiGjej1B1-24693</strain>
    </source>
</reference>
<dbReference type="InterPro" id="IPR017453">
    <property type="entry name" value="GCV_H_sub"/>
</dbReference>
<dbReference type="GO" id="GO:0019464">
    <property type="term" value="P:glycine decarboxylation via glycine cleavage system"/>
    <property type="evidence" value="ECO:0007669"/>
    <property type="project" value="UniProtKB-UniRule"/>
</dbReference>
<accession>A0A9D1KLE6</accession>
<feature type="domain" description="Lipoyl-binding" evidence="5">
    <location>
        <begin position="24"/>
        <end position="106"/>
    </location>
</feature>
<dbReference type="NCBIfam" id="NF002270">
    <property type="entry name" value="PRK01202.1"/>
    <property type="match status" value="1"/>
</dbReference>
<dbReference type="Pfam" id="PF01597">
    <property type="entry name" value="GCV_H"/>
    <property type="match status" value="1"/>
</dbReference>
<evidence type="ECO:0000313" key="7">
    <source>
        <dbReference type="Proteomes" id="UP000886842"/>
    </source>
</evidence>
<dbReference type="PANTHER" id="PTHR11715">
    <property type="entry name" value="GLYCINE CLEAVAGE SYSTEM H PROTEIN"/>
    <property type="match status" value="1"/>
</dbReference>
<dbReference type="NCBIfam" id="TIGR00527">
    <property type="entry name" value="gcvH"/>
    <property type="match status" value="1"/>
</dbReference>
<dbReference type="AlphaFoldDB" id="A0A9D1KLE6"/>
<evidence type="ECO:0000259" key="5">
    <source>
        <dbReference type="PROSITE" id="PS50968"/>
    </source>
</evidence>
<dbReference type="GO" id="GO:0009249">
    <property type="term" value="P:protein lipoylation"/>
    <property type="evidence" value="ECO:0007669"/>
    <property type="project" value="TreeGrafter"/>
</dbReference>
<sequence>MSTLPENLRYSEDHEWVETRGDDLVRIGITAYAAEQLGDIVYVDLPEEGQATTAGEACGELESTKNVSELICPVAGVVTAVNPAVADDPGLVNTDPYGEGWLVEIRATDGAAGEHLMDAAAYAAHTG</sequence>
<comment type="caution">
    <text evidence="6">The sequence shown here is derived from an EMBL/GenBank/DDBJ whole genome shotgun (WGS) entry which is preliminary data.</text>
</comment>
<evidence type="ECO:0000313" key="6">
    <source>
        <dbReference type="EMBL" id="HIT74565.1"/>
    </source>
</evidence>
<name>A0A9D1KLE6_9ACTN</name>
<evidence type="ECO:0000256" key="1">
    <source>
        <dbReference type="ARBA" id="ARBA00009249"/>
    </source>
</evidence>
<dbReference type="SUPFAM" id="SSF51230">
    <property type="entry name" value="Single hybrid motif"/>
    <property type="match status" value="1"/>
</dbReference>
<dbReference type="InterPro" id="IPR002930">
    <property type="entry name" value="GCV_H"/>
</dbReference>
<dbReference type="Gene3D" id="2.40.50.100">
    <property type="match status" value="1"/>
</dbReference>
<protein>
    <recommendedName>
        <fullName evidence="3">Glycine cleavage system H protein</fullName>
    </recommendedName>
</protein>
<dbReference type="GO" id="GO:0005829">
    <property type="term" value="C:cytosol"/>
    <property type="evidence" value="ECO:0007669"/>
    <property type="project" value="TreeGrafter"/>
</dbReference>
<dbReference type="CDD" id="cd06848">
    <property type="entry name" value="GCS_H"/>
    <property type="match status" value="1"/>
</dbReference>
<reference evidence="6" key="1">
    <citation type="submission" date="2020-10" db="EMBL/GenBank/DDBJ databases">
        <authorList>
            <person name="Gilroy R."/>
        </authorList>
    </citation>
    <scope>NUCLEOTIDE SEQUENCE</scope>
    <source>
        <strain evidence="6">ChiGjej1B1-24693</strain>
    </source>
</reference>
<comment type="subunit">
    <text evidence="3">The glycine cleavage system is composed of four proteins: P, T, L and H.</text>
</comment>
<dbReference type="Proteomes" id="UP000886842">
    <property type="component" value="Unassembled WGS sequence"/>
</dbReference>
<comment type="cofactor">
    <cofactor evidence="3">
        <name>(R)-lipoate</name>
        <dbReference type="ChEBI" id="CHEBI:83088"/>
    </cofactor>
    <text evidence="3">Binds 1 lipoyl cofactor covalently.</text>
</comment>
<dbReference type="InterPro" id="IPR000089">
    <property type="entry name" value="Biotin_lipoyl"/>
</dbReference>
<dbReference type="InterPro" id="IPR011053">
    <property type="entry name" value="Single_hybrid_motif"/>
</dbReference>
<feature type="modified residue" description="N6-lipoyllysine" evidence="3 4">
    <location>
        <position position="65"/>
    </location>
</feature>
<organism evidence="6 7">
    <name type="scientific">Candidatus Avipropionibacterium avicola</name>
    <dbReference type="NCBI Taxonomy" id="2840701"/>
    <lineage>
        <taxon>Bacteria</taxon>
        <taxon>Bacillati</taxon>
        <taxon>Actinomycetota</taxon>
        <taxon>Actinomycetes</taxon>
        <taxon>Propionibacteriales</taxon>
        <taxon>Propionibacteriaceae</taxon>
        <taxon>Propionibacteriaceae incertae sedis</taxon>
        <taxon>Candidatus Avipropionibacterium</taxon>
    </lineage>
</organism>
<evidence type="ECO:0000256" key="3">
    <source>
        <dbReference type="HAMAP-Rule" id="MF_00272"/>
    </source>
</evidence>
<proteinExistence type="inferred from homology"/>
<comment type="similarity">
    <text evidence="1 3">Belongs to the GcvH family.</text>
</comment>
<dbReference type="GO" id="GO:0005960">
    <property type="term" value="C:glycine cleavage complex"/>
    <property type="evidence" value="ECO:0007669"/>
    <property type="project" value="InterPro"/>
</dbReference>
<dbReference type="PROSITE" id="PS50968">
    <property type="entry name" value="BIOTINYL_LIPOYL"/>
    <property type="match status" value="1"/>
</dbReference>
<gene>
    <name evidence="3 6" type="primary">gcvH</name>
    <name evidence="6" type="ORF">IAA98_03180</name>
</gene>